<dbReference type="EMBL" id="SOAW01000001">
    <property type="protein sequence ID" value="TDT32602.1"/>
    <property type="molecule type" value="Genomic_DNA"/>
</dbReference>
<dbReference type="Pfam" id="PF13508">
    <property type="entry name" value="Acetyltransf_7"/>
    <property type="match status" value="1"/>
</dbReference>
<dbReference type="AlphaFoldDB" id="A0A4R7J5H4"/>
<dbReference type="SUPFAM" id="SSF55729">
    <property type="entry name" value="Acyl-CoA N-acyltransferases (Nat)"/>
    <property type="match status" value="1"/>
</dbReference>
<reference evidence="2 3" key="1">
    <citation type="submission" date="2019-03" db="EMBL/GenBank/DDBJ databases">
        <title>Genomic Encyclopedia of Archaeal and Bacterial Type Strains, Phase II (KMG-II): from individual species to whole genera.</title>
        <authorList>
            <person name="Goeker M."/>
        </authorList>
    </citation>
    <scope>NUCLEOTIDE SEQUENCE [LARGE SCALE GENOMIC DNA]</scope>
    <source>
        <strain evidence="2 3">DSM 24323</strain>
    </source>
</reference>
<dbReference type="GO" id="GO:0005840">
    <property type="term" value="C:ribosome"/>
    <property type="evidence" value="ECO:0007669"/>
    <property type="project" value="UniProtKB-KW"/>
</dbReference>
<dbReference type="CDD" id="cd04301">
    <property type="entry name" value="NAT_SF"/>
    <property type="match status" value="1"/>
</dbReference>
<dbReference type="Proteomes" id="UP000295371">
    <property type="component" value="Unassembled WGS sequence"/>
</dbReference>
<dbReference type="GO" id="GO:0016747">
    <property type="term" value="F:acyltransferase activity, transferring groups other than amino-acyl groups"/>
    <property type="evidence" value="ECO:0007669"/>
    <property type="project" value="InterPro"/>
</dbReference>
<dbReference type="InterPro" id="IPR000182">
    <property type="entry name" value="GNAT_dom"/>
</dbReference>
<evidence type="ECO:0000313" key="2">
    <source>
        <dbReference type="EMBL" id="TDT32602.1"/>
    </source>
</evidence>
<name>A0A4R7J5H4_9ACTN</name>
<dbReference type="PROSITE" id="PS51186">
    <property type="entry name" value="GNAT"/>
    <property type="match status" value="1"/>
</dbReference>
<organism evidence="2 3">
    <name type="scientific">Naumannella halotolerans</name>
    <dbReference type="NCBI Taxonomy" id="993414"/>
    <lineage>
        <taxon>Bacteria</taxon>
        <taxon>Bacillati</taxon>
        <taxon>Actinomycetota</taxon>
        <taxon>Actinomycetes</taxon>
        <taxon>Propionibacteriales</taxon>
        <taxon>Propionibacteriaceae</taxon>
        <taxon>Naumannella</taxon>
    </lineage>
</organism>
<keyword evidence="2" id="KW-0689">Ribosomal protein</keyword>
<evidence type="ECO:0000259" key="1">
    <source>
        <dbReference type="PROSITE" id="PS51186"/>
    </source>
</evidence>
<evidence type="ECO:0000313" key="3">
    <source>
        <dbReference type="Proteomes" id="UP000295371"/>
    </source>
</evidence>
<protein>
    <submittedName>
        <fullName evidence="2">Ribosomal protein S18 acetylase RimI-like enzyme</fullName>
    </submittedName>
</protein>
<feature type="domain" description="N-acetyltransferase" evidence="1">
    <location>
        <begin position="7"/>
        <end position="172"/>
    </location>
</feature>
<gene>
    <name evidence="2" type="ORF">CLV29_0183</name>
</gene>
<dbReference type="RefSeq" id="WP_166649088.1">
    <property type="nucleotide sequence ID" value="NZ_SOAW01000001.1"/>
</dbReference>
<comment type="caution">
    <text evidence="2">The sequence shown here is derived from an EMBL/GenBank/DDBJ whole genome shotgun (WGS) entry which is preliminary data.</text>
</comment>
<sequence length="174" mass="19354">MHTEPGTTIRRARLADVTVWVETLIEATIATYDFGPEFASLRRSETAEQLAEATAALADPRYALWLAEDAEGPLGVAETGPGPQGWEIELGFPAPRVEHQLIKLYLLPRAQGRGLGQAMLQRALGTDRAYLWVFASNRRAVEFYQRHGFVDEGIDADSGPTWANMAMRRLIRTD</sequence>
<dbReference type="Gene3D" id="3.40.630.30">
    <property type="match status" value="1"/>
</dbReference>
<keyword evidence="3" id="KW-1185">Reference proteome</keyword>
<dbReference type="InterPro" id="IPR016181">
    <property type="entry name" value="Acyl_CoA_acyltransferase"/>
</dbReference>
<proteinExistence type="predicted"/>
<keyword evidence="2" id="KW-0687">Ribonucleoprotein</keyword>
<accession>A0A4R7J5H4</accession>